<dbReference type="OrthoDB" id="8968977at2"/>
<dbReference type="KEGG" id="pox:MB84_24540"/>
<proteinExistence type="predicted"/>
<dbReference type="HOGENOM" id="CLU_2047396_0_0_4"/>
<evidence type="ECO:0000313" key="1">
    <source>
        <dbReference type="EMBL" id="AKC71942.1"/>
    </source>
</evidence>
<accession>A0A0E3YEP8</accession>
<dbReference type="EMBL" id="CP011253">
    <property type="protein sequence ID" value="AKC71942.1"/>
    <property type="molecule type" value="Genomic_DNA"/>
</dbReference>
<evidence type="ECO:0000313" key="2">
    <source>
        <dbReference type="Proteomes" id="UP000035050"/>
    </source>
</evidence>
<dbReference type="Proteomes" id="UP000035050">
    <property type="component" value="Chromosome"/>
</dbReference>
<sequence length="120" mass="12930">MAKPSVTHQPTRPADVSLAPGQSFHGYVSQGTVLHVGQGRVVLTPATRWLADSAWHTDVALTAGHVYVTETGGWITLASDVGARIACREEVAASPSGVAPQRPVAGRLERLFWRFGLRFR</sequence>
<dbReference type="PATRIC" id="fig|573737.6.peg.691"/>
<reference evidence="1" key="1">
    <citation type="submission" date="2016-06" db="EMBL/GenBank/DDBJ databases">
        <title>Pandoraea oxalativorans DSM 23570 Genome Sequencing.</title>
        <authorList>
            <person name="Ee R."/>
            <person name="Lim Y.-L."/>
            <person name="Yong D."/>
            <person name="Yin W.-F."/>
            <person name="Chan K.-G."/>
        </authorList>
    </citation>
    <scope>NUCLEOTIDE SEQUENCE</scope>
    <source>
        <strain evidence="1">DSM 23570</strain>
    </source>
</reference>
<gene>
    <name evidence="1" type="ORF">MB84_24540</name>
</gene>
<name>A0A0E3YEP8_9BURK</name>
<dbReference type="AlphaFoldDB" id="A0A0E3YEP8"/>
<protein>
    <recommendedName>
        <fullName evidence="3">DUF2917 domain-containing protein</fullName>
    </recommendedName>
</protein>
<dbReference type="RefSeq" id="WP_046293022.1">
    <property type="nucleotide sequence ID" value="NZ_CP011253.3"/>
</dbReference>
<keyword evidence="2" id="KW-1185">Reference proteome</keyword>
<evidence type="ECO:0008006" key="3">
    <source>
        <dbReference type="Google" id="ProtNLM"/>
    </source>
</evidence>
<organism evidence="1 2">
    <name type="scientific">Pandoraea oxalativorans</name>
    <dbReference type="NCBI Taxonomy" id="573737"/>
    <lineage>
        <taxon>Bacteria</taxon>
        <taxon>Pseudomonadati</taxon>
        <taxon>Pseudomonadota</taxon>
        <taxon>Betaproteobacteria</taxon>
        <taxon>Burkholderiales</taxon>
        <taxon>Burkholderiaceae</taxon>
        <taxon>Pandoraea</taxon>
    </lineage>
</organism>